<evidence type="ECO:0000256" key="3">
    <source>
        <dbReference type="ARBA" id="ARBA00022741"/>
    </source>
</evidence>
<dbReference type="PROSITE" id="PS00211">
    <property type="entry name" value="ABC_TRANSPORTER_1"/>
    <property type="match status" value="1"/>
</dbReference>
<evidence type="ECO:0000259" key="5">
    <source>
        <dbReference type="PROSITE" id="PS50893"/>
    </source>
</evidence>
<dbReference type="PROSITE" id="PS50893">
    <property type="entry name" value="ABC_TRANSPORTER_2"/>
    <property type="match status" value="1"/>
</dbReference>
<dbReference type="Pfam" id="PF00005">
    <property type="entry name" value="ABC_tran"/>
    <property type="match status" value="1"/>
</dbReference>
<dbReference type="GO" id="GO:0005524">
    <property type="term" value="F:ATP binding"/>
    <property type="evidence" value="ECO:0007669"/>
    <property type="project" value="UniProtKB-KW"/>
</dbReference>
<dbReference type="InterPro" id="IPR003593">
    <property type="entry name" value="AAA+_ATPase"/>
</dbReference>
<organism evidence="6 7">
    <name type="scientific">Advenella kashmirensis</name>
    <dbReference type="NCBI Taxonomy" id="310575"/>
    <lineage>
        <taxon>Bacteria</taxon>
        <taxon>Pseudomonadati</taxon>
        <taxon>Pseudomonadota</taxon>
        <taxon>Betaproteobacteria</taxon>
        <taxon>Burkholderiales</taxon>
        <taxon>Alcaligenaceae</taxon>
    </lineage>
</organism>
<dbReference type="InterPro" id="IPR027417">
    <property type="entry name" value="P-loop_NTPase"/>
</dbReference>
<keyword evidence="4 6" id="KW-0067">ATP-binding</keyword>
<dbReference type="EMBL" id="DOEK01000047">
    <property type="protein sequence ID" value="HBP31979.1"/>
    <property type="molecule type" value="Genomic_DNA"/>
</dbReference>
<dbReference type="PANTHER" id="PTHR42734:SF7">
    <property type="entry name" value="ATP-BINDING COMPONENT OF ABC TRANSPORTER-RELATED"/>
    <property type="match status" value="1"/>
</dbReference>
<proteinExistence type="predicted"/>
<evidence type="ECO:0000256" key="1">
    <source>
        <dbReference type="ARBA" id="ARBA00022448"/>
    </source>
</evidence>
<dbReference type="InterPro" id="IPR050153">
    <property type="entry name" value="Metal_Ion_Import_ABC"/>
</dbReference>
<dbReference type="GO" id="GO:0016887">
    <property type="term" value="F:ATP hydrolysis activity"/>
    <property type="evidence" value="ECO:0007669"/>
    <property type="project" value="InterPro"/>
</dbReference>
<dbReference type="InterPro" id="IPR017871">
    <property type="entry name" value="ABC_transporter-like_CS"/>
</dbReference>
<dbReference type="Gene3D" id="3.40.50.300">
    <property type="entry name" value="P-loop containing nucleotide triphosphate hydrolases"/>
    <property type="match status" value="1"/>
</dbReference>
<feature type="domain" description="ABC transporter" evidence="5">
    <location>
        <begin position="6"/>
        <end position="233"/>
    </location>
</feature>
<name>A0A356LM89_9BURK</name>
<evidence type="ECO:0000256" key="4">
    <source>
        <dbReference type="ARBA" id="ARBA00022840"/>
    </source>
</evidence>
<dbReference type="SUPFAM" id="SSF52540">
    <property type="entry name" value="P-loop containing nucleoside triphosphate hydrolases"/>
    <property type="match status" value="1"/>
</dbReference>
<dbReference type="PANTHER" id="PTHR42734">
    <property type="entry name" value="METAL TRANSPORT SYSTEM ATP-BINDING PROTEIN TM_0124-RELATED"/>
    <property type="match status" value="1"/>
</dbReference>
<keyword evidence="2" id="KW-1003">Cell membrane</keyword>
<dbReference type="SMART" id="SM00382">
    <property type="entry name" value="AAA"/>
    <property type="match status" value="1"/>
</dbReference>
<dbReference type="InterPro" id="IPR003439">
    <property type="entry name" value="ABC_transporter-like_ATP-bd"/>
</dbReference>
<dbReference type="AlphaFoldDB" id="A0A356LM89"/>
<gene>
    <name evidence="6" type="ORF">DD666_21540</name>
</gene>
<protein>
    <submittedName>
        <fullName evidence="6">Manganese ABC transporter ATP-binding protein</fullName>
    </submittedName>
</protein>
<reference evidence="6 7" key="1">
    <citation type="journal article" date="2018" name="Nat. Biotechnol.">
        <title>A standardized bacterial taxonomy based on genome phylogeny substantially revises the tree of life.</title>
        <authorList>
            <person name="Parks D.H."/>
            <person name="Chuvochina M."/>
            <person name="Waite D.W."/>
            <person name="Rinke C."/>
            <person name="Skarshewski A."/>
            <person name="Chaumeil P.A."/>
            <person name="Hugenholtz P."/>
        </authorList>
    </citation>
    <scope>NUCLEOTIDE SEQUENCE [LARGE SCALE GENOMIC DNA]</scope>
    <source>
        <strain evidence="6">UBA10707</strain>
    </source>
</reference>
<evidence type="ECO:0000256" key="2">
    <source>
        <dbReference type="ARBA" id="ARBA00022475"/>
    </source>
</evidence>
<comment type="caution">
    <text evidence="6">The sequence shown here is derived from an EMBL/GenBank/DDBJ whole genome shotgun (WGS) entry which is preliminary data.</text>
</comment>
<evidence type="ECO:0000313" key="6">
    <source>
        <dbReference type="EMBL" id="HBP31979.1"/>
    </source>
</evidence>
<sequence length="252" mass="27495">MTGPCVDMRQVRLSLGQTRILHNIDLHVQAGSIHALIGPNGAGKSSLIKTLMGQMPHQGALTLTWPAQPGVIGYVPQALEFDRTLPMTVNDFMGVMTQRRPAFFGLSSRNTHAIDDALLRVGMHNKRKRRMGELSGGERQRIMLAQALIPAPSLLVLDEPMAALDEAGVAVFEDLLGYWRNSGVTVLWVEHDLDAVRRLADQVTGLNHRVVFEGEPAKVLSTEQLLVLFSAHPRMDAHLAAPVSPAQARVAA</sequence>
<keyword evidence="2" id="KW-0472">Membrane</keyword>
<accession>A0A356LM89</accession>
<dbReference type="Proteomes" id="UP000264036">
    <property type="component" value="Unassembled WGS sequence"/>
</dbReference>
<evidence type="ECO:0000313" key="7">
    <source>
        <dbReference type="Proteomes" id="UP000264036"/>
    </source>
</evidence>
<keyword evidence="1" id="KW-0813">Transport</keyword>
<keyword evidence="3" id="KW-0547">Nucleotide-binding</keyword>